<evidence type="ECO:0000313" key="2">
    <source>
        <dbReference type="EMBL" id="SOD96422.1"/>
    </source>
</evidence>
<name>A0A286GLQ1_9PROT</name>
<dbReference type="SUPFAM" id="SSF47598">
    <property type="entry name" value="Ribbon-helix-helix"/>
    <property type="match status" value="1"/>
</dbReference>
<gene>
    <name evidence="2" type="ORF">SAMN05421508_105317</name>
</gene>
<dbReference type="Pfam" id="PF22513">
    <property type="entry name" value="FitA-like_RHH"/>
    <property type="match status" value="1"/>
</dbReference>
<sequence length="85" mass="9652">MPNMMVRDLSEETLRRLDRRAAAKGITRETEVRQILTDAAAEDEAEAWARVERLAAISRRMAEGKPYSNSEDDLAEVRAMRGCDK</sequence>
<dbReference type="InterPro" id="IPR013321">
    <property type="entry name" value="Arc_rbn_hlx_hlx"/>
</dbReference>
<dbReference type="Gene3D" id="1.10.1220.10">
    <property type="entry name" value="Met repressor-like"/>
    <property type="match status" value="1"/>
</dbReference>
<evidence type="ECO:0000259" key="1">
    <source>
        <dbReference type="Pfam" id="PF22513"/>
    </source>
</evidence>
<dbReference type="OrthoDB" id="2389872at2"/>
<proteinExistence type="predicted"/>
<reference evidence="2 3" key="1">
    <citation type="submission" date="2017-09" db="EMBL/GenBank/DDBJ databases">
        <authorList>
            <person name="Ehlers B."/>
            <person name="Leendertz F.H."/>
        </authorList>
    </citation>
    <scope>NUCLEOTIDE SEQUENCE [LARGE SCALE GENOMIC DNA]</scope>
    <source>
        <strain evidence="2 3">USBA 140</strain>
    </source>
</reference>
<dbReference type="EMBL" id="OCNJ01000005">
    <property type="protein sequence ID" value="SOD96422.1"/>
    <property type="molecule type" value="Genomic_DNA"/>
</dbReference>
<accession>A0A286GLQ1</accession>
<organism evidence="2 3">
    <name type="scientific">Caenispirillum bisanense</name>
    <dbReference type="NCBI Taxonomy" id="414052"/>
    <lineage>
        <taxon>Bacteria</taxon>
        <taxon>Pseudomonadati</taxon>
        <taxon>Pseudomonadota</taxon>
        <taxon>Alphaproteobacteria</taxon>
        <taxon>Rhodospirillales</taxon>
        <taxon>Novispirillaceae</taxon>
        <taxon>Caenispirillum</taxon>
    </lineage>
</organism>
<evidence type="ECO:0000313" key="3">
    <source>
        <dbReference type="Proteomes" id="UP000219621"/>
    </source>
</evidence>
<dbReference type="GO" id="GO:0006355">
    <property type="term" value="P:regulation of DNA-templated transcription"/>
    <property type="evidence" value="ECO:0007669"/>
    <property type="project" value="InterPro"/>
</dbReference>
<dbReference type="InterPro" id="IPR010985">
    <property type="entry name" value="Ribbon_hlx_hlx"/>
</dbReference>
<protein>
    <recommendedName>
        <fullName evidence="1">Antitoxin FitA-like ribbon-helix-helix domain-containing protein</fullName>
    </recommendedName>
</protein>
<dbReference type="Proteomes" id="UP000219621">
    <property type="component" value="Unassembled WGS sequence"/>
</dbReference>
<dbReference type="InterPro" id="IPR053853">
    <property type="entry name" value="FitA-like_RHH"/>
</dbReference>
<feature type="domain" description="Antitoxin FitA-like ribbon-helix-helix" evidence="1">
    <location>
        <begin position="2"/>
        <end position="40"/>
    </location>
</feature>
<dbReference type="RefSeq" id="WP_141415131.1">
    <property type="nucleotide sequence ID" value="NZ_OCNJ01000005.1"/>
</dbReference>
<keyword evidence="3" id="KW-1185">Reference proteome</keyword>
<dbReference type="AlphaFoldDB" id="A0A286GLQ1"/>